<dbReference type="Proteomes" id="UP001140206">
    <property type="component" value="Chromosome 1"/>
</dbReference>
<evidence type="ECO:0000256" key="1">
    <source>
        <dbReference type="ARBA" id="ARBA00007381"/>
    </source>
</evidence>
<dbReference type="GO" id="GO:0005524">
    <property type="term" value="F:ATP binding"/>
    <property type="evidence" value="ECO:0007669"/>
    <property type="project" value="UniProtKB-KW"/>
</dbReference>
<accession>A0AAV8HE54</accession>
<dbReference type="FunFam" id="3.30.420.40:FF:000028">
    <property type="entry name" value="heat shock 70 kDa protein-like"/>
    <property type="match status" value="1"/>
</dbReference>
<dbReference type="FunFam" id="3.90.640.10:FF:000002">
    <property type="entry name" value="Heat shock 70 kDa"/>
    <property type="match status" value="1"/>
</dbReference>
<proteinExistence type="inferred from homology"/>
<protein>
    <submittedName>
        <fullName evidence="6">Heat shock 70 kDa protein</fullName>
    </submittedName>
</protein>
<keyword evidence="7" id="KW-1185">Reference proteome</keyword>
<dbReference type="FunFam" id="3.30.420.40:FF:000004">
    <property type="entry name" value="Molecular chaperone DnaK"/>
    <property type="match status" value="1"/>
</dbReference>
<comment type="caution">
    <text evidence="6">The sequence shown here is derived from an EMBL/GenBank/DDBJ whole genome shotgun (WGS) entry which is preliminary data.</text>
</comment>
<dbReference type="SUPFAM" id="SSF100934">
    <property type="entry name" value="Heat shock protein 70kD (HSP70), C-terminal subdomain"/>
    <property type="match status" value="1"/>
</dbReference>
<reference evidence="6" key="1">
    <citation type="submission" date="2022-08" db="EMBL/GenBank/DDBJ databases">
        <authorList>
            <person name="Marques A."/>
        </authorList>
    </citation>
    <scope>NUCLEOTIDE SEQUENCE</scope>
    <source>
        <strain evidence="6">RhyPub2mFocal</strain>
        <tissue evidence="6">Leaves</tissue>
    </source>
</reference>
<evidence type="ECO:0000256" key="4">
    <source>
        <dbReference type="SAM" id="MobiDB-lite"/>
    </source>
</evidence>
<dbReference type="AlphaFoldDB" id="A0AAV8HE54"/>
<evidence type="ECO:0000256" key="2">
    <source>
        <dbReference type="ARBA" id="ARBA00022741"/>
    </source>
</evidence>
<dbReference type="Pfam" id="PF00012">
    <property type="entry name" value="HSP70"/>
    <property type="match status" value="2"/>
</dbReference>
<dbReference type="Gene3D" id="3.30.420.40">
    <property type="match status" value="5"/>
</dbReference>
<organism evidence="6 7">
    <name type="scientific">Rhynchospora pubera</name>
    <dbReference type="NCBI Taxonomy" id="906938"/>
    <lineage>
        <taxon>Eukaryota</taxon>
        <taxon>Viridiplantae</taxon>
        <taxon>Streptophyta</taxon>
        <taxon>Embryophyta</taxon>
        <taxon>Tracheophyta</taxon>
        <taxon>Spermatophyta</taxon>
        <taxon>Magnoliopsida</taxon>
        <taxon>Liliopsida</taxon>
        <taxon>Poales</taxon>
        <taxon>Cyperaceae</taxon>
        <taxon>Cyperoideae</taxon>
        <taxon>Rhynchosporeae</taxon>
        <taxon>Rhynchospora</taxon>
    </lineage>
</organism>
<dbReference type="GO" id="GO:0140662">
    <property type="term" value="F:ATP-dependent protein folding chaperone"/>
    <property type="evidence" value="ECO:0007669"/>
    <property type="project" value="InterPro"/>
</dbReference>
<evidence type="ECO:0000313" key="6">
    <source>
        <dbReference type="EMBL" id="KAJ4813533.1"/>
    </source>
</evidence>
<dbReference type="EMBL" id="JAMFTS010005265">
    <property type="protein sequence ID" value="KAJ4733829.1"/>
    <property type="molecule type" value="Genomic_DNA"/>
</dbReference>
<keyword evidence="3" id="KW-0067">ATP-binding</keyword>
<dbReference type="InterPro" id="IPR013126">
    <property type="entry name" value="Hsp_70_fam"/>
</dbReference>
<dbReference type="SUPFAM" id="SSF100920">
    <property type="entry name" value="Heat shock protein 70kD (HSP70), peptide-binding domain"/>
    <property type="match status" value="1"/>
</dbReference>
<dbReference type="Gene3D" id="3.90.640.10">
    <property type="entry name" value="Actin, Chain A, domain 4"/>
    <property type="match status" value="1"/>
</dbReference>
<dbReference type="Gene3D" id="3.30.30.30">
    <property type="match status" value="1"/>
</dbReference>
<gene>
    <name evidence="5" type="ORF">LUZ62_000769</name>
    <name evidence="6" type="ORF">LUZ62_026099</name>
</gene>
<evidence type="ECO:0000313" key="7">
    <source>
        <dbReference type="Proteomes" id="UP001140206"/>
    </source>
</evidence>
<dbReference type="InterPro" id="IPR043129">
    <property type="entry name" value="ATPase_NBD"/>
</dbReference>
<dbReference type="PRINTS" id="PR00301">
    <property type="entry name" value="HEATSHOCK70"/>
</dbReference>
<keyword evidence="2" id="KW-0547">Nucleotide-binding</keyword>
<dbReference type="CDD" id="cd24028">
    <property type="entry name" value="ASKHA_NBD_HSP70_HSPA1-like"/>
    <property type="match status" value="1"/>
</dbReference>
<dbReference type="Gene3D" id="2.60.34.10">
    <property type="entry name" value="Substrate Binding Domain Of DNAk, Chain A, domain 1"/>
    <property type="match status" value="1"/>
</dbReference>
<feature type="region of interest" description="Disordered" evidence="4">
    <location>
        <begin position="390"/>
        <end position="410"/>
    </location>
</feature>
<dbReference type="PROSITE" id="PS01036">
    <property type="entry name" value="HSP70_3"/>
    <property type="match status" value="2"/>
</dbReference>
<dbReference type="FunFam" id="3.30.30.30:FF:000001">
    <property type="entry name" value="heat shock 70 kDa protein-like"/>
    <property type="match status" value="1"/>
</dbReference>
<dbReference type="InterPro" id="IPR029048">
    <property type="entry name" value="HSP70_C_sf"/>
</dbReference>
<dbReference type="InterPro" id="IPR029047">
    <property type="entry name" value="HSP70_peptide-bd_sf"/>
</dbReference>
<comment type="similarity">
    <text evidence="1">Belongs to the heat shock protein 70 family.</text>
</comment>
<keyword evidence="6" id="KW-0346">Stress response</keyword>
<dbReference type="EMBL" id="JAMFTS010000001">
    <property type="protein sequence ID" value="KAJ4813533.1"/>
    <property type="molecule type" value="Genomic_DNA"/>
</dbReference>
<evidence type="ECO:0000313" key="5">
    <source>
        <dbReference type="EMBL" id="KAJ4733829.1"/>
    </source>
</evidence>
<evidence type="ECO:0000256" key="3">
    <source>
        <dbReference type="ARBA" id="ARBA00022840"/>
    </source>
</evidence>
<dbReference type="SUPFAM" id="SSF53067">
    <property type="entry name" value="Actin-like ATPase domain"/>
    <property type="match status" value="4"/>
</dbReference>
<dbReference type="PANTHER" id="PTHR19375">
    <property type="entry name" value="HEAT SHOCK PROTEIN 70KDA"/>
    <property type="match status" value="1"/>
</dbReference>
<sequence>MDGKKTINGDLHQIRSNSVKIGSAAAESESTRRVFKPYWQLGFVPVLWHFTPVEICSLILTQVKKNAETYLGTTITDAVITVPVQFNYEQREAIKVACTIAHLNVLQIVSSPAASALLFGSERQFKITRMISSMARSIFTSEPEEYNMVIFDLGAGTLDVCLITMKDAVCQVQATAGDVHLGGSDFDTNMINYFIYLLKESGHKDAGNIFRDVVSKHRTDFERAKSALFSGGNMTPVMIGSNFFISAEEFNELNKELFLKCVDTINMCLRNAKMEVGKVDEVILVGGSTRIPMLQDHISQYFRGKQLKASNHLETAVACGAALQASFLTMRGHDENGKLTVTSGKSFPGMWNSITMTIYNIEVSRRKVQEALLCKEVEKVSKVSRTMKSDYPRKRNQPMEKQVSGRPTVGVEKSKKIMGQSSRQHIETKEDAIGIDFGTTYSCIAIWKHNAVKIIENEYGSRATCSCVAFTDTGRLIGDTVNKEQVASNPANSIPNVKRLIGRCYSDQSVNYDKTFSPFSVVQGNNSRAMILVQHKGEDKHFAPEEIAAMVLSKMKEMAETNLNFPVTKAVISVPASFSDSQRKSIKDAGVIAGLNVMQLLNEPTAAAIAYYFQKVDTLSQDPKTLLIFYFGGGHIDASIVKIHDGTIKVQAVVGDTKLGGEDLDSNMVLYFVKKFMKEENRDISDKPRSLRRLRAACEKAKRVLSTNAQTVVEIDALDDGIDFRSVITRDDFEELNKRLFQRSIGCVKRCLEEAQMDRTCIDEVILVGGSTRIPKVQKLLQDFFNRKELCKSMNADEAVTYGAAVQAAILSGNNNCDKFNKLKIQDITSLSFGLESKNGAIMDVLIPRHTPIPARKELLLMTSSDNLSSFSIEVQECELASSTVFNISGITPKPRSNTKINVSFEVDSNVILNLTARDMSTREKNQIVICKKNDHLTPEEIKKMVEAAACLKIEDEKHKLRAAALNSLENLAYKMKGTARDANVSALSKKLMDEAANEAIAWLETNHHAKIEEIDAWKRKLETIKNQVAIL</sequence>
<name>A0AAV8HE54_9POAL</name>
<dbReference type="Gene3D" id="1.20.1270.10">
    <property type="match status" value="1"/>
</dbReference>
<dbReference type="InterPro" id="IPR018181">
    <property type="entry name" value="Heat_shock_70_CS"/>
</dbReference>